<evidence type="ECO:0000256" key="1">
    <source>
        <dbReference type="ARBA" id="ARBA00023015"/>
    </source>
</evidence>
<dbReference type="InterPro" id="IPR000524">
    <property type="entry name" value="Tscrpt_reg_HTH_GntR"/>
</dbReference>
<organism evidence="5">
    <name type="scientific">marine metagenome</name>
    <dbReference type="NCBI Taxonomy" id="408172"/>
    <lineage>
        <taxon>unclassified sequences</taxon>
        <taxon>metagenomes</taxon>
        <taxon>ecological metagenomes</taxon>
    </lineage>
</organism>
<dbReference type="InterPro" id="IPR036390">
    <property type="entry name" value="WH_DNA-bd_sf"/>
</dbReference>
<feature type="domain" description="HTH gntR-type" evidence="4">
    <location>
        <begin position="19"/>
        <end position="87"/>
    </location>
</feature>
<dbReference type="Pfam" id="PF07729">
    <property type="entry name" value="FCD"/>
    <property type="match status" value="1"/>
</dbReference>
<keyword evidence="2" id="KW-0238">DNA-binding</keyword>
<dbReference type="PROSITE" id="PS50949">
    <property type="entry name" value="HTH_GNTR"/>
    <property type="match status" value="1"/>
</dbReference>
<dbReference type="PRINTS" id="PR00035">
    <property type="entry name" value="HTHGNTR"/>
</dbReference>
<dbReference type="SMART" id="SM00895">
    <property type="entry name" value="FCD"/>
    <property type="match status" value="1"/>
</dbReference>
<reference evidence="5" key="1">
    <citation type="submission" date="2018-05" db="EMBL/GenBank/DDBJ databases">
        <authorList>
            <person name="Lanie J.A."/>
            <person name="Ng W.-L."/>
            <person name="Kazmierczak K.M."/>
            <person name="Andrzejewski T.M."/>
            <person name="Davidsen T.M."/>
            <person name="Wayne K.J."/>
            <person name="Tettelin H."/>
            <person name="Glass J.I."/>
            <person name="Rusch D."/>
            <person name="Podicherti R."/>
            <person name="Tsui H.-C.T."/>
            <person name="Winkler M.E."/>
        </authorList>
    </citation>
    <scope>NUCLEOTIDE SEQUENCE</scope>
</reference>
<evidence type="ECO:0000256" key="3">
    <source>
        <dbReference type="ARBA" id="ARBA00023163"/>
    </source>
</evidence>
<accession>A0A381VFV1</accession>
<dbReference type="Pfam" id="PF00392">
    <property type="entry name" value="GntR"/>
    <property type="match status" value="1"/>
</dbReference>
<dbReference type="InterPro" id="IPR008920">
    <property type="entry name" value="TF_FadR/GntR_C"/>
</dbReference>
<evidence type="ECO:0000313" key="5">
    <source>
        <dbReference type="EMBL" id="SVA39236.1"/>
    </source>
</evidence>
<name>A0A381VFV1_9ZZZZ</name>
<dbReference type="InterPro" id="IPR036388">
    <property type="entry name" value="WH-like_DNA-bd_sf"/>
</dbReference>
<dbReference type="GO" id="GO:0003677">
    <property type="term" value="F:DNA binding"/>
    <property type="evidence" value="ECO:0007669"/>
    <property type="project" value="UniProtKB-KW"/>
</dbReference>
<gene>
    <name evidence="5" type="ORF">METZ01_LOCUS92090</name>
</gene>
<keyword evidence="1" id="KW-0805">Transcription regulation</keyword>
<dbReference type="GO" id="GO:0003700">
    <property type="term" value="F:DNA-binding transcription factor activity"/>
    <property type="evidence" value="ECO:0007669"/>
    <property type="project" value="InterPro"/>
</dbReference>
<sequence>MSSETAAGERPRFQRVEYTTVAEQVRDQLMDSIRAGHFPPGSRMPAERQLCEEFGVARTSVREAIQQLVSLGVVERRNSRLHVVEYLGVVSAPADGLEREVRELFETRRVIEIAMTGLAARNATDRQRAEISGLAEEFESGIELGQFRNLDHMFHAAIATACGNPLLAEIYGRVLRALFESPAFASLLYTQANRERVNEIISTSAEAHRRIAEAILAVDGERAALVAGDHLAEVERRMLSQLI</sequence>
<dbReference type="Gene3D" id="1.10.10.10">
    <property type="entry name" value="Winged helix-like DNA-binding domain superfamily/Winged helix DNA-binding domain"/>
    <property type="match status" value="1"/>
</dbReference>
<dbReference type="PANTHER" id="PTHR43537">
    <property type="entry name" value="TRANSCRIPTIONAL REGULATOR, GNTR FAMILY"/>
    <property type="match status" value="1"/>
</dbReference>
<dbReference type="SUPFAM" id="SSF48008">
    <property type="entry name" value="GntR ligand-binding domain-like"/>
    <property type="match status" value="1"/>
</dbReference>
<proteinExistence type="predicted"/>
<dbReference type="PANTHER" id="PTHR43537:SF5">
    <property type="entry name" value="UXU OPERON TRANSCRIPTIONAL REGULATOR"/>
    <property type="match status" value="1"/>
</dbReference>
<protein>
    <recommendedName>
        <fullName evidence="4">HTH gntR-type domain-containing protein</fullName>
    </recommendedName>
</protein>
<dbReference type="AlphaFoldDB" id="A0A381VFV1"/>
<dbReference type="CDD" id="cd07377">
    <property type="entry name" value="WHTH_GntR"/>
    <property type="match status" value="1"/>
</dbReference>
<evidence type="ECO:0000256" key="2">
    <source>
        <dbReference type="ARBA" id="ARBA00023125"/>
    </source>
</evidence>
<dbReference type="SUPFAM" id="SSF46785">
    <property type="entry name" value="Winged helix' DNA-binding domain"/>
    <property type="match status" value="1"/>
</dbReference>
<evidence type="ECO:0000259" key="4">
    <source>
        <dbReference type="PROSITE" id="PS50949"/>
    </source>
</evidence>
<dbReference type="Gene3D" id="1.20.120.530">
    <property type="entry name" value="GntR ligand-binding domain-like"/>
    <property type="match status" value="1"/>
</dbReference>
<dbReference type="InterPro" id="IPR011711">
    <property type="entry name" value="GntR_C"/>
</dbReference>
<keyword evidence="3" id="KW-0804">Transcription</keyword>
<dbReference type="EMBL" id="UINC01008726">
    <property type="protein sequence ID" value="SVA39236.1"/>
    <property type="molecule type" value="Genomic_DNA"/>
</dbReference>
<dbReference type="SMART" id="SM00345">
    <property type="entry name" value="HTH_GNTR"/>
    <property type="match status" value="1"/>
</dbReference>